<gene>
    <name evidence="1" type="ORF">F5984_10970</name>
</gene>
<dbReference type="RefSeq" id="WP_152124286.1">
    <property type="nucleotide sequence ID" value="NZ_WELI01000003.1"/>
</dbReference>
<name>A0A7J5U0T8_9BACT</name>
<evidence type="ECO:0000313" key="2">
    <source>
        <dbReference type="Proteomes" id="UP000488299"/>
    </source>
</evidence>
<dbReference type="Proteomes" id="UP000488299">
    <property type="component" value="Unassembled WGS sequence"/>
</dbReference>
<comment type="caution">
    <text evidence="1">The sequence shown here is derived from an EMBL/GenBank/DDBJ whole genome shotgun (WGS) entry which is preliminary data.</text>
</comment>
<keyword evidence="2" id="KW-1185">Reference proteome</keyword>
<organism evidence="1 2">
    <name type="scientific">Rudanella paleaurantiibacter</name>
    <dbReference type="NCBI Taxonomy" id="2614655"/>
    <lineage>
        <taxon>Bacteria</taxon>
        <taxon>Pseudomonadati</taxon>
        <taxon>Bacteroidota</taxon>
        <taxon>Cytophagia</taxon>
        <taxon>Cytophagales</taxon>
        <taxon>Cytophagaceae</taxon>
        <taxon>Rudanella</taxon>
    </lineage>
</organism>
<evidence type="ECO:0008006" key="3">
    <source>
        <dbReference type="Google" id="ProtNLM"/>
    </source>
</evidence>
<evidence type="ECO:0000313" key="1">
    <source>
        <dbReference type="EMBL" id="KAB7731310.1"/>
    </source>
</evidence>
<reference evidence="1 2" key="1">
    <citation type="submission" date="2019-10" db="EMBL/GenBank/DDBJ databases">
        <title>Rudanella paleaurantiibacter sp. nov., isolated from sludge.</title>
        <authorList>
            <person name="Xu S.Q."/>
        </authorList>
    </citation>
    <scope>NUCLEOTIDE SEQUENCE [LARGE SCALE GENOMIC DNA]</scope>
    <source>
        <strain evidence="1 2">HX-22-17</strain>
    </source>
</reference>
<proteinExistence type="predicted"/>
<dbReference type="EMBL" id="WELI01000003">
    <property type="protein sequence ID" value="KAB7731310.1"/>
    <property type="molecule type" value="Genomic_DNA"/>
</dbReference>
<accession>A0A7J5U0T8</accession>
<dbReference type="AlphaFoldDB" id="A0A7J5U0T8"/>
<protein>
    <recommendedName>
        <fullName evidence="3">Addiction module protein</fullName>
    </recommendedName>
</protein>
<sequence length="82" mass="9871">MSIAEQLHRRIDELNQAQQEELLHTIEQWLNEKPPHDAEQEEREQLIKVVLAQRLADKETRKAKGRPLDEVMAELEKKYDWR</sequence>